<comment type="caution">
    <text evidence="4">The sequence shown here is derived from an EMBL/GenBank/DDBJ whole genome shotgun (WGS) entry which is preliminary data.</text>
</comment>
<dbReference type="Pfam" id="PF23399">
    <property type="entry name" value="LTI65_PGEED"/>
    <property type="match status" value="1"/>
</dbReference>
<dbReference type="InterPro" id="IPR057059">
    <property type="entry name" value="LTI65/LTI78_PGEED"/>
</dbReference>
<dbReference type="InterPro" id="IPR037491">
    <property type="entry name" value="LTI78/LTI65"/>
</dbReference>
<protein>
    <submittedName>
        <fullName evidence="4">Uncharacterized protein</fullName>
    </submittedName>
</protein>
<evidence type="ECO:0000313" key="4">
    <source>
        <dbReference type="EMBL" id="KAJ8529137.1"/>
    </source>
</evidence>
<dbReference type="Pfam" id="PF23402">
    <property type="entry name" value="LTI65_LTI78_NYQTKV"/>
    <property type="match status" value="1"/>
</dbReference>
<gene>
    <name evidence="4" type="ORF">K7X08_035972</name>
</gene>
<evidence type="ECO:0000256" key="1">
    <source>
        <dbReference type="SAM" id="MobiDB-lite"/>
    </source>
</evidence>
<dbReference type="AlphaFoldDB" id="A0A9Q1QXM0"/>
<sequence length="219" mass="23358">MEAQQHRPQDHAYEDQDEVVLGEKVGLKTALDDDPNAPKEDNTSSNYQSKVTDPTGANSEEAGTTPLVQSFEKMSVKEETKPEKGAESKLTDRGVSKMKEYLAEKFKPRDEDKALSEVISGTLSGQKVKTVGSTAETGKALSDVISGELSEQKDKTVATEETGKEANKPEEFAKTQAGPVGAGKSGMIDRIKGAAASLWLRRGGGKEDAQTPTSTPVGT</sequence>
<dbReference type="EMBL" id="JAJAGQ010000022">
    <property type="protein sequence ID" value="KAJ8529137.1"/>
    <property type="molecule type" value="Genomic_DNA"/>
</dbReference>
<evidence type="ECO:0000313" key="5">
    <source>
        <dbReference type="Proteomes" id="UP001152561"/>
    </source>
</evidence>
<dbReference type="GO" id="GO:0006950">
    <property type="term" value="P:response to stress"/>
    <property type="evidence" value="ECO:0007669"/>
    <property type="project" value="TreeGrafter"/>
</dbReference>
<feature type="compositionally biased region" description="Basic and acidic residues" evidence="1">
    <location>
        <begin position="150"/>
        <end position="173"/>
    </location>
</feature>
<organism evidence="4 5">
    <name type="scientific">Anisodus acutangulus</name>
    <dbReference type="NCBI Taxonomy" id="402998"/>
    <lineage>
        <taxon>Eukaryota</taxon>
        <taxon>Viridiplantae</taxon>
        <taxon>Streptophyta</taxon>
        <taxon>Embryophyta</taxon>
        <taxon>Tracheophyta</taxon>
        <taxon>Spermatophyta</taxon>
        <taxon>Magnoliopsida</taxon>
        <taxon>eudicotyledons</taxon>
        <taxon>Gunneridae</taxon>
        <taxon>Pentapetalae</taxon>
        <taxon>asterids</taxon>
        <taxon>lamiids</taxon>
        <taxon>Solanales</taxon>
        <taxon>Solanaceae</taxon>
        <taxon>Solanoideae</taxon>
        <taxon>Hyoscyameae</taxon>
        <taxon>Anisodus</taxon>
    </lineage>
</organism>
<feature type="region of interest" description="Disordered" evidence="1">
    <location>
        <begin position="1"/>
        <end position="92"/>
    </location>
</feature>
<feature type="region of interest" description="Disordered" evidence="1">
    <location>
        <begin position="200"/>
        <end position="219"/>
    </location>
</feature>
<dbReference type="Proteomes" id="UP001152561">
    <property type="component" value="Unassembled WGS sequence"/>
</dbReference>
<feature type="domain" description="LTI65/LTI78 NYQTKV repeat" evidence="3">
    <location>
        <begin position="28"/>
        <end position="79"/>
    </location>
</feature>
<evidence type="ECO:0000259" key="3">
    <source>
        <dbReference type="Pfam" id="PF23402"/>
    </source>
</evidence>
<feature type="compositionally biased region" description="Polar residues" evidence="1">
    <location>
        <begin position="210"/>
        <end position="219"/>
    </location>
</feature>
<feature type="compositionally biased region" description="Basic and acidic residues" evidence="1">
    <location>
        <begin position="74"/>
        <end position="92"/>
    </location>
</feature>
<dbReference type="GO" id="GO:0009737">
    <property type="term" value="P:response to abscisic acid"/>
    <property type="evidence" value="ECO:0007669"/>
    <property type="project" value="InterPro"/>
</dbReference>
<name>A0A9Q1QXM0_9SOLA</name>
<reference evidence="5" key="1">
    <citation type="journal article" date="2023" name="Proc. Natl. Acad. Sci. U.S.A.">
        <title>Genomic and structural basis for evolution of tropane alkaloid biosynthesis.</title>
        <authorList>
            <person name="Wanga Y.-J."/>
            <person name="Taina T."/>
            <person name="Yua J.-Y."/>
            <person name="Lia J."/>
            <person name="Xua B."/>
            <person name="Chenc J."/>
            <person name="D'Auriad J.C."/>
            <person name="Huanga J.-P."/>
            <person name="Huanga S.-X."/>
        </authorList>
    </citation>
    <scope>NUCLEOTIDE SEQUENCE [LARGE SCALE GENOMIC DNA]</scope>
    <source>
        <strain evidence="5">cv. KIB-2019</strain>
    </source>
</reference>
<proteinExistence type="predicted"/>
<dbReference type="InterPro" id="IPR057058">
    <property type="entry name" value="LTI65_LTI78_NYQTKV"/>
</dbReference>
<dbReference type="PANTHER" id="PTHR33836">
    <property type="entry name" value="LOW-TEMPERATURE-INDUCED 65 KDA PROTEIN-RELATED"/>
    <property type="match status" value="1"/>
</dbReference>
<evidence type="ECO:0000259" key="2">
    <source>
        <dbReference type="Pfam" id="PF23399"/>
    </source>
</evidence>
<accession>A0A9Q1QXM0</accession>
<feature type="region of interest" description="Disordered" evidence="1">
    <location>
        <begin position="147"/>
        <end position="186"/>
    </location>
</feature>
<feature type="compositionally biased region" description="Basic and acidic residues" evidence="1">
    <location>
        <begin position="1"/>
        <end position="14"/>
    </location>
</feature>
<dbReference type="PANTHER" id="PTHR33836:SF13">
    <property type="entry name" value="LOW-TEMPERATURE-INDUCED 78 KDA PROTEIN-LIKE"/>
    <property type="match status" value="1"/>
</dbReference>
<keyword evidence="5" id="KW-1185">Reference proteome</keyword>
<feature type="compositionally biased region" description="Polar residues" evidence="1">
    <location>
        <begin position="43"/>
        <end position="68"/>
    </location>
</feature>
<feature type="domain" description="LTI65/LTI78 PGEED repeat" evidence="2">
    <location>
        <begin position="92"/>
        <end position="123"/>
    </location>
</feature>
<dbReference type="OrthoDB" id="1931597at2759"/>